<dbReference type="Pfam" id="PF01012">
    <property type="entry name" value="ETF"/>
    <property type="match status" value="1"/>
</dbReference>
<dbReference type="RefSeq" id="WP_008298054.1">
    <property type="nucleotide sequence ID" value="NZ_AOFT01000004.1"/>
</dbReference>
<gene>
    <name evidence="2" type="ORF">C772_01101</name>
</gene>
<sequence>MARNVLIIGEVRDGTITRETLEATAAAGQIAGGGAVSGMLIGEFAHCTAEDWMLYGVDPIVTLDNGTENPDRFIGAVLPVVMRENPDLVIAGHAALGEELPVRLAEILDLPLVAEVIGLTRYQGSLILHQEENWHTLYGEEEEKLIATIRPGRFRVPVQDRSDPGLIKPAGAKDMKIHQPV</sequence>
<dbReference type="InterPro" id="IPR014729">
    <property type="entry name" value="Rossmann-like_a/b/a_fold"/>
</dbReference>
<proteinExistence type="predicted"/>
<evidence type="ECO:0000313" key="2">
    <source>
        <dbReference type="EMBL" id="EMR06965.1"/>
    </source>
</evidence>
<dbReference type="AlphaFoldDB" id="M7NZ73"/>
<name>M7NZ73_9BACL</name>
<dbReference type="InterPro" id="IPR014730">
    <property type="entry name" value="ETF_a/b_N"/>
</dbReference>
<keyword evidence="3" id="KW-1185">Reference proteome</keyword>
<feature type="domain" description="Electron transfer flavoprotein alpha/beta-subunit N-terminal" evidence="1">
    <location>
        <begin position="5"/>
        <end position="179"/>
    </location>
</feature>
<dbReference type="OrthoDB" id="9830509at2"/>
<reference evidence="2 3" key="1">
    <citation type="journal article" date="2013" name="Genome Announc.">
        <title>Draft Genome Sequence of Bhargavaea cecembensis Strain DSE10T, Isolated from a Deep-Sea Sediment Sample Collected at a Depth of 5,904 m from the Chagos-Laccadive Ridge System in the Indian Ocean.</title>
        <authorList>
            <person name="Shivaji S."/>
            <person name="Ara S."/>
            <person name="Begum Z."/>
            <person name="Ruth M."/>
            <person name="Singh A."/>
            <person name="Kumar Pinnaka A."/>
        </authorList>
    </citation>
    <scope>NUCLEOTIDE SEQUENCE [LARGE SCALE GENOMIC DNA]</scope>
    <source>
        <strain evidence="2 3">DSE10</strain>
    </source>
</reference>
<dbReference type="STRING" id="1235279.C772_01101"/>
<evidence type="ECO:0000259" key="1">
    <source>
        <dbReference type="SMART" id="SM00893"/>
    </source>
</evidence>
<dbReference type="EMBL" id="AOFT01000004">
    <property type="protein sequence ID" value="EMR06965.1"/>
    <property type="molecule type" value="Genomic_DNA"/>
</dbReference>
<accession>M7NZ73</accession>
<dbReference type="Gene3D" id="3.40.50.620">
    <property type="entry name" value="HUPs"/>
    <property type="match status" value="1"/>
</dbReference>
<protein>
    <submittedName>
        <fullName evidence="2">Electron transfer flavoprotein domain protein</fullName>
    </submittedName>
</protein>
<dbReference type="SUPFAM" id="SSF52402">
    <property type="entry name" value="Adenine nucleotide alpha hydrolases-like"/>
    <property type="match status" value="1"/>
</dbReference>
<comment type="caution">
    <text evidence="2">The sequence shown here is derived from an EMBL/GenBank/DDBJ whole genome shotgun (WGS) entry which is preliminary data.</text>
</comment>
<organism evidence="2 3">
    <name type="scientific">Bhargavaea cecembensis DSE10</name>
    <dbReference type="NCBI Taxonomy" id="1235279"/>
    <lineage>
        <taxon>Bacteria</taxon>
        <taxon>Bacillati</taxon>
        <taxon>Bacillota</taxon>
        <taxon>Bacilli</taxon>
        <taxon>Bacillales</taxon>
        <taxon>Caryophanaceae</taxon>
        <taxon>Bhargavaea</taxon>
    </lineage>
</organism>
<dbReference type="SMART" id="SM00893">
    <property type="entry name" value="ETF"/>
    <property type="match status" value="1"/>
</dbReference>
<dbReference type="eggNOG" id="COG2025">
    <property type="taxonomic scope" value="Bacteria"/>
</dbReference>
<evidence type="ECO:0000313" key="3">
    <source>
        <dbReference type="Proteomes" id="UP000011919"/>
    </source>
</evidence>
<dbReference type="Proteomes" id="UP000011919">
    <property type="component" value="Unassembled WGS sequence"/>
</dbReference>